<name>A0A1M6RQ52_PSETH</name>
<dbReference type="AlphaFoldDB" id="A0A1M6RQ52"/>
<dbReference type="EMBL" id="FRAP01000005">
    <property type="protein sequence ID" value="SHK34530.1"/>
    <property type="molecule type" value="Genomic_DNA"/>
</dbReference>
<evidence type="ECO:0008006" key="4">
    <source>
        <dbReference type="Google" id="ProtNLM"/>
    </source>
</evidence>
<gene>
    <name evidence="2" type="ORF">SAMN05443637_105101</name>
</gene>
<dbReference type="Proteomes" id="UP000184363">
    <property type="component" value="Unassembled WGS sequence"/>
</dbReference>
<protein>
    <recommendedName>
        <fullName evidence="4">Alpha/beta hydrolase family protein</fullName>
    </recommendedName>
</protein>
<keyword evidence="3" id="KW-1185">Reference proteome</keyword>
<evidence type="ECO:0000313" key="2">
    <source>
        <dbReference type="EMBL" id="SHK34530.1"/>
    </source>
</evidence>
<evidence type="ECO:0000256" key="1">
    <source>
        <dbReference type="SAM" id="MobiDB-lite"/>
    </source>
</evidence>
<organism evidence="2 3">
    <name type="scientific">Pseudonocardia thermophila</name>
    <dbReference type="NCBI Taxonomy" id="1848"/>
    <lineage>
        <taxon>Bacteria</taxon>
        <taxon>Bacillati</taxon>
        <taxon>Actinomycetota</taxon>
        <taxon>Actinomycetes</taxon>
        <taxon>Pseudonocardiales</taxon>
        <taxon>Pseudonocardiaceae</taxon>
        <taxon>Pseudonocardia</taxon>
    </lineage>
</organism>
<evidence type="ECO:0000313" key="3">
    <source>
        <dbReference type="Proteomes" id="UP000184363"/>
    </source>
</evidence>
<dbReference type="STRING" id="1848.SAMN05443637_105101"/>
<reference evidence="2 3" key="1">
    <citation type="submission" date="2016-11" db="EMBL/GenBank/DDBJ databases">
        <authorList>
            <person name="Jaros S."/>
            <person name="Januszkiewicz K."/>
            <person name="Wedrychowicz H."/>
        </authorList>
    </citation>
    <scope>NUCLEOTIDE SEQUENCE [LARGE SCALE GENOMIC DNA]</scope>
    <source>
        <strain evidence="2 3">DSM 43832</strain>
    </source>
</reference>
<feature type="region of interest" description="Disordered" evidence="1">
    <location>
        <begin position="1"/>
        <end position="25"/>
    </location>
</feature>
<feature type="compositionally biased region" description="Low complexity" evidence="1">
    <location>
        <begin position="10"/>
        <end position="21"/>
    </location>
</feature>
<proteinExistence type="predicted"/>
<accession>A0A1M6RQ52</accession>
<sequence length="72" mass="8001">MCSSGRRRWTWSASASASPTPDRFEETSRKVQRALFPVPGWTADQLRAITTPALLVFGDRDVVPQHASRCPS</sequence>